<evidence type="ECO:0000256" key="5">
    <source>
        <dbReference type="ARBA" id="ARBA00022840"/>
    </source>
</evidence>
<dbReference type="InterPro" id="IPR002205">
    <property type="entry name" value="Topo_IIA_dom_A"/>
</dbReference>
<keyword evidence="3 9" id="KW-0963">Cytoplasm</keyword>
<evidence type="ECO:0000256" key="8">
    <source>
        <dbReference type="ARBA" id="ARBA00023235"/>
    </source>
</evidence>
<dbReference type="InterPro" id="IPR035516">
    <property type="entry name" value="Gyrase/topoIV_suA_C"/>
</dbReference>
<evidence type="ECO:0000313" key="12">
    <source>
        <dbReference type="EMBL" id="AEH45095.1"/>
    </source>
</evidence>
<feature type="domain" description="Topo IIA-type catalytic" evidence="11">
    <location>
        <begin position="30"/>
        <end position="495"/>
    </location>
</feature>
<dbReference type="InterPro" id="IPR006691">
    <property type="entry name" value="GyrA/parC_rep"/>
</dbReference>
<gene>
    <name evidence="9" type="primary">gyrA</name>
    <name evidence="12" type="ordered locus">Thein_1227</name>
</gene>
<dbReference type="NCBIfam" id="NF004044">
    <property type="entry name" value="PRK05561.1"/>
    <property type="match status" value="1"/>
</dbReference>
<dbReference type="KEGG" id="tid:Thein_1227"/>
<dbReference type="PROSITE" id="PS52040">
    <property type="entry name" value="TOPO_IIA"/>
    <property type="match status" value="1"/>
</dbReference>
<dbReference type="GO" id="GO:0009330">
    <property type="term" value="C:DNA topoisomerase type II (double strand cut, ATP-hydrolyzing) complex"/>
    <property type="evidence" value="ECO:0007669"/>
    <property type="project" value="TreeGrafter"/>
</dbReference>
<dbReference type="PANTHER" id="PTHR43493:SF5">
    <property type="entry name" value="DNA GYRASE SUBUNIT A, CHLOROPLASTIC_MITOCHONDRIAL"/>
    <property type="match status" value="1"/>
</dbReference>
<comment type="catalytic activity">
    <reaction evidence="1 9 10">
        <text>ATP-dependent breakage, passage and rejoining of double-stranded DNA.</text>
        <dbReference type="EC" id="5.6.2.2"/>
    </reaction>
</comment>
<accession>F8A8K9</accession>
<dbReference type="STRING" id="667014.Thein_1227"/>
<dbReference type="EMBL" id="CP002683">
    <property type="protein sequence ID" value="AEH45095.1"/>
    <property type="molecule type" value="Genomic_DNA"/>
</dbReference>
<dbReference type="NCBIfam" id="NF004043">
    <property type="entry name" value="PRK05560.1"/>
    <property type="match status" value="1"/>
</dbReference>
<keyword evidence="8 9" id="KW-0413">Isomerase</keyword>
<name>F8A8K9_THEID</name>
<comment type="subunit">
    <text evidence="9">Heterotetramer, composed of two GyrA and two GyrB chains. In the heterotetramer, GyrA contains the active site tyrosine that forms a transient covalent intermediate with DNA, while GyrB binds cofactors and catalyzes ATP hydrolysis.</text>
</comment>
<dbReference type="InParanoid" id="F8A8K9"/>
<dbReference type="FunFam" id="1.10.268.10:FF:000001">
    <property type="entry name" value="DNA gyrase subunit A"/>
    <property type="match status" value="1"/>
</dbReference>
<comment type="similarity">
    <text evidence="2 9">Belongs to the type II topoisomerase GyrA/ParC subunit family.</text>
</comment>
<dbReference type="GO" id="GO:0006265">
    <property type="term" value="P:DNA topological change"/>
    <property type="evidence" value="ECO:0007669"/>
    <property type="project" value="UniProtKB-UniRule"/>
</dbReference>
<dbReference type="Gene3D" id="2.120.10.90">
    <property type="entry name" value="DNA gyrase/topoisomerase IV, subunit A, C-terminal"/>
    <property type="match status" value="1"/>
</dbReference>
<evidence type="ECO:0000256" key="4">
    <source>
        <dbReference type="ARBA" id="ARBA00022741"/>
    </source>
</evidence>
<dbReference type="GO" id="GO:0005694">
    <property type="term" value="C:chromosome"/>
    <property type="evidence" value="ECO:0007669"/>
    <property type="project" value="InterPro"/>
</dbReference>
<dbReference type="RefSeq" id="WP_013907837.1">
    <property type="nucleotide sequence ID" value="NC_015681.1"/>
</dbReference>
<dbReference type="OrthoDB" id="9806486at2"/>
<dbReference type="eggNOG" id="COG0188">
    <property type="taxonomic scope" value="Bacteria"/>
</dbReference>
<dbReference type="Gene3D" id="3.30.1360.40">
    <property type="match status" value="1"/>
</dbReference>
<dbReference type="InterPro" id="IPR013758">
    <property type="entry name" value="Topo_IIA_A/C_ab"/>
</dbReference>
<evidence type="ECO:0000256" key="7">
    <source>
        <dbReference type="ARBA" id="ARBA00023125"/>
    </source>
</evidence>
<reference evidence="13" key="1">
    <citation type="submission" date="2011-04" db="EMBL/GenBank/DDBJ databases">
        <title>The complete genome of Thermodesulfatator indicus DSM 15286.</title>
        <authorList>
            <person name="Lucas S."/>
            <person name="Copeland A."/>
            <person name="Lapidus A."/>
            <person name="Bruce D."/>
            <person name="Goodwin L."/>
            <person name="Pitluck S."/>
            <person name="Peters L."/>
            <person name="Kyrpides N."/>
            <person name="Mavromatis K."/>
            <person name="Pagani I."/>
            <person name="Ivanova N."/>
            <person name="Saunders L."/>
            <person name="Detter J.C."/>
            <person name="Tapia R."/>
            <person name="Han C."/>
            <person name="Land M."/>
            <person name="Hauser L."/>
            <person name="Markowitz V."/>
            <person name="Cheng J.-F."/>
            <person name="Hugenholtz P."/>
            <person name="Woyke T."/>
            <person name="Wu D."/>
            <person name="Spring S."/>
            <person name="Schroeder M."/>
            <person name="Brambilla E."/>
            <person name="Klenk H.-P."/>
            <person name="Eisen J.A."/>
        </authorList>
    </citation>
    <scope>NUCLEOTIDE SEQUENCE [LARGE SCALE GENOMIC DNA]</scope>
    <source>
        <strain evidence="13">DSM 15286 / JCM 11887 / CIR29812</strain>
    </source>
</reference>
<dbReference type="Proteomes" id="UP000006793">
    <property type="component" value="Chromosome"/>
</dbReference>
<evidence type="ECO:0000256" key="6">
    <source>
        <dbReference type="ARBA" id="ARBA00023029"/>
    </source>
</evidence>
<dbReference type="PaxDb" id="667014-Thein_1227"/>
<dbReference type="AlphaFoldDB" id="F8A8K9"/>
<dbReference type="InterPro" id="IPR013760">
    <property type="entry name" value="Topo_IIA-like_dom_sf"/>
</dbReference>
<dbReference type="GO" id="GO:0003677">
    <property type="term" value="F:DNA binding"/>
    <property type="evidence" value="ECO:0007669"/>
    <property type="project" value="UniProtKB-UniRule"/>
</dbReference>
<dbReference type="SMART" id="SM00434">
    <property type="entry name" value="TOP4c"/>
    <property type="match status" value="1"/>
</dbReference>
<evidence type="ECO:0000256" key="10">
    <source>
        <dbReference type="PROSITE-ProRule" id="PRU01384"/>
    </source>
</evidence>
<dbReference type="GO" id="GO:0005737">
    <property type="term" value="C:cytoplasm"/>
    <property type="evidence" value="ECO:0007669"/>
    <property type="project" value="UniProtKB-SubCell"/>
</dbReference>
<evidence type="ECO:0000259" key="11">
    <source>
        <dbReference type="PROSITE" id="PS52040"/>
    </source>
</evidence>
<dbReference type="HAMAP" id="MF_01897">
    <property type="entry name" value="GyrA"/>
    <property type="match status" value="1"/>
</dbReference>
<dbReference type="FunFam" id="2.120.10.90:FF:000004">
    <property type="entry name" value="DNA gyrase subunit A"/>
    <property type="match status" value="1"/>
</dbReference>
<dbReference type="FunCoup" id="F8A8K9">
    <property type="interactions" value="366"/>
</dbReference>
<comment type="function">
    <text evidence="9">A type II topoisomerase that negatively supercoils closed circular double-stranded (ds) DNA in an ATP-dependent manner to modulate DNA topology and maintain chromosomes in an underwound state. Negative supercoiling favors strand separation, and DNA replication, transcription, recombination and repair, all of which involve strand separation. Also able to catalyze the interconversion of other topological isomers of dsDNA rings, including catenanes and knotted rings. Type II topoisomerases break and join 2 DNA strands simultaneously in an ATP-dependent manner.</text>
</comment>
<dbReference type="SUPFAM" id="SSF56719">
    <property type="entry name" value="Type II DNA topoisomerase"/>
    <property type="match status" value="1"/>
</dbReference>
<dbReference type="Gene3D" id="1.10.268.10">
    <property type="entry name" value="Topoisomerase, domain 3"/>
    <property type="match status" value="1"/>
</dbReference>
<evidence type="ECO:0000313" key="13">
    <source>
        <dbReference type="Proteomes" id="UP000006793"/>
    </source>
</evidence>
<dbReference type="FunFam" id="3.90.199.10:FF:000001">
    <property type="entry name" value="DNA gyrase subunit A"/>
    <property type="match status" value="1"/>
</dbReference>
<dbReference type="FunFam" id="3.30.1360.40:FF:000002">
    <property type="entry name" value="DNA gyrase subunit A"/>
    <property type="match status" value="1"/>
</dbReference>
<dbReference type="InterPro" id="IPR050220">
    <property type="entry name" value="Type_II_DNA_Topoisomerases"/>
</dbReference>
<keyword evidence="5 9" id="KW-0067">ATP-binding</keyword>
<comment type="subcellular location">
    <subcellularLocation>
        <location evidence="9">Cytoplasm</location>
    </subcellularLocation>
</comment>
<proteinExistence type="inferred from homology"/>
<evidence type="ECO:0000256" key="1">
    <source>
        <dbReference type="ARBA" id="ARBA00000185"/>
    </source>
</evidence>
<dbReference type="Gene3D" id="3.90.199.10">
    <property type="entry name" value="Topoisomerase II, domain 5"/>
    <property type="match status" value="1"/>
</dbReference>
<dbReference type="HOGENOM" id="CLU_002977_6_1_0"/>
<dbReference type="CDD" id="cd00187">
    <property type="entry name" value="TOP4c"/>
    <property type="match status" value="1"/>
</dbReference>
<dbReference type="GO" id="GO:0034335">
    <property type="term" value="F:DNA negative supercoiling activity"/>
    <property type="evidence" value="ECO:0007669"/>
    <property type="project" value="UniProtKB-ARBA"/>
</dbReference>
<dbReference type="Pfam" id="PF00521">
    <property type="entry name" value="DNA_topoisoIV"/>
    <property type="match status" value="1"/>
</dbReference>
<dbReference type="PANTHER" id="PTHR43493">
    <property type="entry name" value="DNA GYRASE/TOPOISOMERASE SUBUNIT A"/>
    <property type="match status" value="1"/>
</dbReference>
<evidence type="ECO:0000256" key="9">
    <source>
        <dbReference type="HAMAP-Rule" id="MF_01897"/>
    </source>
</evidence>
<reference evidence="12 13" key="2">
    <citation type="journal article" date="2012" name="Stand. Genomic Sci.">
        <title>Complete genome sequence of the thermophilic sulfate-reducing ocean bacterium Thermodesulfatator indicus type strain (CIR29812(T)).</title>
        <authorList>
            <person name="Anderson I."/>
            <person name="Saunders E."/>
            <person name="Lapidus A."/>
            <person name="Nolan M."/>
            <person name="Lucas S."/>
            <person name="Tice H."/>
            <person name="Del Rio T.G."/>
            <person name="Cheng J.F."/>
            <person name="Han C."/>
            <person name="Tapia R."/>
            <person name="Goodwin L.A."/>
            <person name="Pitluck S."/>
            <person name="Liolios K."/>
            <person name="Mavromatis K."/>
            <person name="Pagani I."/>
            <person name="Ivanova N."/>
            <person name="Mikhailova N."/>
            <person name="Pati A."/>
            <person name="Chen A."/>
            <person name="Palaniappan K."/>
            <person name="Land M."/>
            <person name="Hauser L."/>
            <person name="Jeffries C.D."/>
            <person name="Chang Y.J."/>
            <person name="Brambilla E.M."/>
            <person name="Rohde M."/>
            <person name="Spring S."/>
            <person name="Goker M."/>
            <person name="Detter J.C."/>
            <person name="Woyke T."/>
            <person name="Bristow J."/>
            <person name="Eisen J.A."/>
            <person name="Markowitz V."/>
            <person name="Hugenholtz P."/>
            <person name="Kyrpides N.C."/>
            <person name="Klenk H.P."/>
        </authorList>
    </citation>
    <scope>NUCLEOTIDE SEQUENCE [LARGE SCALE GENOMIC DNA]</scope>
    <source>
        <strain evidence="13">DSM 15286 / JCM 11887 / CIR29812</strain>
    </source>
</reference>
<feature type="short sequence motif" description="GyrA-box" evidence="9">
    <location>
        <begin position="522"/>
        <end position="528"/>
    </location>
</feature>
<protein>
    <recommendedName>
        <fullName evidence="9">DNA gyrase subunit A</fullName>
        <ecNumber evidence="9">5.6.2.2</ecNumber>
    </recommendedName>
</protein>
<dbReference type="InterPro" id="IPR013757">
    <property type="entry name" value="Topo_IIA_A_a_sf"/>
</dbReference>
<organism evidence="12 13">
    <name type="scientific">Thermodesulfatator indicus (strain DSM 15286 / JCM 11887 / CIR29812)</name>
    <dbReference type="NCBI Taxonomy" id="667014"/>
    <lineage>
        <taxon>Bacteria</taxon>
        <taxon>Pseudomonadati</taxon>
        <taxon>Thermodesulfobacteriota</taxon>
        <taxon>Thermodesulfobacteria</taxon>
        <taxon>Thermodesulfobacteriales</taxon>
        <taxon>Thermodesulfatatoraceae</taxon>
        <taxon>Thermodesulfatator</taxon>
    </lineage>
</organism>
<comment type="miscellaneous">
    <text evidence="9">Few gyrases are as efficient as E.coli at forming negative supercoils. Not all organisms have 2 type II topoisomerases; in organisms with a single type II topoisomerase this enzyme also has to decatenate newly replicated chromosomes.</text>
</comment>
<evidence type="ECO:0000256" key="3">
    <source>
        <dbReference type="ARBA" id="ARBA00022490"/>
    </source>
</evidence>
<keyword evidence="13" id="KW-1185">Reference proteome</keyword>
<dbReference type="InterPro" id="IPR005743">
    <property type="entry name" value="GyrA"/>
</dbReference>
<dbReference type="PATRIC" id="fig|667014.3.peg.1264"/>
<dbReference type="GO" id="GO:0006261">
    <property type="term" value="P:DNA-templated DNA replication"/>
    <property type="evidence" value="ECO:0007669"/>
    <property type="project" value="UniProtKB-UniRule"/>
</dbReference>
<sequence length="807" mass="90004">MAEIVQVPIEEELKKSYLDYAMSVIVGRALPDVRDGLKPVQRRILYAMHELRNDWNKPYKKSARIVGDVIGKYHPHGDMAVYDTLVRMAQDFTMRYPLIDGQGNFGSMDGDAPAAMRYTEVRMAKIAHELLRDIEKETVDFMPNYDNTLQEPVVLPSRIPNLLINGAAGIAVGMATNIPPHNLGEVIDALVAMIHNPDITLDELLKHIKGPDFPTGAYIYGIEGIKEAYATGKGLIKLRARAHIEREGNKTAIVITELPYQVNKAKLVEKIAALAQEKKIEGISEVRDESDREGLRVVVELKREKQDFAPVILNQLYKLTPLETTFGIIMLALVNNRPEQLSLRELLGHFLAHRRNVVIRRTLYDLRKAKERAHVVEGLLIALANLDEVIALIKSSKTPAEAKEGLMEKFGLTAIQAQAILDMRLQRLTGLEQEKLKAEYEELKRQIAWFEKILADEKVLLKVIEDELLAIKKEFADERRTEIIPKAQDLAVEDLIAEEEVVVTITHRGYIKRLPANTYRSQRRGGKGKTGVGAGEEDVVTQLYVATTHDYFLCFTNKGKLYWLKVYDIPQAGRTAKGTSLRNLLPLSQDEKIATILPVKEFKEDQFVFFATKKGLVKKTSLSAFSHPRNTGIVAAVVKDGDELMAAGLTDGSKEILLVTRKGQSIRFSEEDVRPMGRTAAGVKGIELTSSDEVVSLEILDPDDEASLLTVTELGYGKRTSLKEYRLQSRGGKGIIAMKLTNKTGKLVGCARVCDDDEIMLASTAGKIIRLRVKDIPVQGRATQGVRLFMMAGGEKIVSLAKLAEKD</sequence>
<keyword evidence="4 9" id="KW-0547">Nucleotide-binding</keyword>
<dbReference type="NCBIfam" id="TIGR01063">
    <property type="entry name" value="gyrA"/>
    <property type="match status" value="1"/>
</dbReference>
<feature type="active site" description="O-(5'-phospho-DNA)-tyrosine intermediate" evidence="9 10">
    <location>
        <position position="118"/>
    </location>
</feature>
<keyword evidence="6 9" id="KW-0799">Topoisomerase</keyword>
<dbReference type="GO" id="GO:0005524">
    <property type="term" value="F:ATP binding"/>
    <property type="evidence" value="ECO:0007669"/>
    <property type="project" value="UniProtKB-UniRule"/>
</dbReference>
<evidence type="ECO:0000256" key="2">
    <source>
        <dbReference type="ARBA" id="ARBA00008263"/>
    </source>
</evidence>
<dbReference type="Pfam" id="PF03989">
    <property type="entry name" value="DNA_gyraseA_C"/>
    <property type="match status" value="6"/>
</dbReference>
<dbReference type="EC" id="5.6.2.2" evidence="9"/>
<keyword evidence="7 9" id="KW-0238">DNA-binding</keyword>
<dbReference type="SUPFAM" id="SSF101904">
    <property type="entry name" value="GyrA/ParC C-terminal domain-like"/>
    <property type="match status" value="1"/>
</dbReference>